<dbReference type="RefSeq" id="XP_010417701.1">
    <property type="nucleotide sequence ID" value="XM_010419399.2"/>
</dbReference>
<dbReference type="CDD" id="cd22160">
    <property type="entry name" value="F-box_AtFBL13-like"/>
    <property type="match status" value="1"/>
</dbReference>
<dbReference type="SMART" id="SM00256">
    <property type="entry name" value="FBOX"/>
    <property type="match status" value="1"/>
</dbReference>
<dbReference type="PROSITE" id="PS50181">
    <property type="entry name" value="FBOX"/>
    <property type="match status" value="1"/>
</dbReference>
<dbReference type="InterPro" id="IPR055411">
    <property type="entry name" value="LRR_FXL15/At3g58940/PEG3-like"/>
</dbReference>
<feature type="domain" description="F-box" evidence="1">
    <location>
        <begin position="11"/>
        <end position="47"/>
    </location>
</feature>
<reference evidence="2" key="1">
    <citation type="journal article" date="2014" name="Nat. Commun.">
        <title>The emerging biofuel crop Camelina sativa retains a highly undifferentiated hexaploid genome structure.</title>
        <authorList>
            <person name="Kagale S."/>
            <person name="Koh C."/>
            <person name="Nixon J."/>
            <person name="Bollina V."/>
            <person name="Clarke W.E."/>
            <person name="Tuteja R."/>
            <person name="Spillane C."/>
            <person name="Robinson S.J."/>
            <person name="Links M.G."/>
            <person name="Clarke C."/>
            <person name="Higgins E.E."/>
            <person name="Huebert T."/>
            <person name="Sharpe A.G."/>
            <person name="Parkin I.A."/>
        </authorList>
    </citation>
    <scope>NUCLEOTIDE SEQUENCE [LARGE SCALE GENOMIC DNA]</scope>
    <source>
        <strain evidence="2">cv. DH55</strain>
    </source>
</reference>
<dbReference type="GeneID" id="104703392"/>
<dbReference type="InterPro" id="IPR006566">
    <property type="entry name" value="FBD"/>
</dbReference>
<protein>
    <submittedName>
        <fullName evidence="3">F-box/FBD/LRR-repeat protein At1g80470-like isoform X1</fullName>
    </submittedName>
</protein>
<evidence type="ECO:0000313" key="3">
    <source>
        <dbReference type="RefSeq" id="XP_010417701.1"/>
    </source>
</evidence>
<dbReference type="InterPro" id="IPR053781">
    <property type="entry name" value="F-box_AtFBL13-like"/>
</dbReference>
<sequence>MATTSVNERRSDRISGLPDDLLRRILWNLSTKDSVRTSLLSKRWRYLWKHVPALDLDSFNFPDYWGLKYFFDTFMEESNKNVNLERFRWVYDADLEEHCEDSFVSLMDDVVNRGVSHMTLVSKVDAPDSVRMPLSLYSCATLVSLTLYGVAFDAPPKSKLELVSLPCLKTMHLEAVKFDGASIFETLVSRCSAINELIVVTHPRDHLGVVCVRSPSLRLFKLESMREEGGDPEVVIHAPKLEYMSIINYQSESFIVQSIAPYAKVNIDLNFDVEEDDDDHMILGFLTAISTVQEMTISARTLEKIADCYRLDPLPQFFNLTCLHASLPESSWEMFATFLGYCPNLNSLDLEFDGLPETKEIKDSFVPQCFKLSVKFVLLKIPTTVTKTSSKMQLARYFIRECLVLKKLMLNESFGNVINKVKKIPKRVTGCEVVMLNPAYEVNSHGSSVLPMIYENMFIPKILDH</sequence>
<reference evidence="3" key="2">
    <citation type="submission" date="2025-08" db="UniProtKB">
        <authorList>
            <consortium name="RefSeq"/>
        </authorList>
    </citation>
    <scope>IDENTIFICATION</scope>
    <source>
        <tissue evidence="3">Leaf</tissue>
    </source>
</reference>
<dbReference type="Pfam" id="PF08387">
    <property type="entry name" value="FBD"/>
    <property type="match status" value="1"/>
</dbReference>
<dbReference type="Gene3D" id="3.80.10.10">
    <property type="entry name" value="Ribonuclease Inhibitor"/>
    <property type="match status" value="1"/>
</dbReference>
<accession>A0ABM0SXV1</accession>
<dbReference type="PANTHER" id="PTHR31900">
    <property type="entry name" value="F-BOX/RNI SUPERFAMILY PROTEIN-RELATED"/>
    <property type="match status" value="1"/>
</dbReference>
<dbReference type="SMART" id="SM00579">
    <property type="entry name" value="FBD"/>
    <property type="match status" value="1"/>
</dbReference>
<dbReference type="Pfam" id="PF00646">
    <property type="entry name" value="F-box"/>
    <property type="match status" value="1"/>
</dbReference>
<dbReference type="Proteomes" id="UP000694864">
    <property type="component" value="Chromosome 7"/>
</dbReference>
<dbReference type="Pfam" id="PF24758">
    <property type="entry name" value="LRR_At5g56370"/>
    <property type="match status" value="1"/>
</dbReference>
<organism evidence="2 3">
    <name type="scientific">Camelina sativa</name>
    <name type="common">False flax</name>
    <name type="synonym">Myagrum sativum</name>
    <dbReference type="NCBI Taxonomy" id="90675"/>
    <lineage>
        <taxon>Eukaryota</taxon>
        <taxon>Viridiplantae</taxon>
        <taxon>Streptophyta</taxon>
        <taxon>Embryophyta</taxon>
        <taxon>Tracheophyta</taxon>
        <taxon>Spermatophyta</taxon>
        <taxon>Magnoliopsida</taxon>
        <taxon>eudicotyledons</taxon>
        <taxon>Gunneridae</taxon>
        <taxon>Pentapetalae</taxon>
        <taxon>rosids</taxon>
        <taxon>malvids</taxon>
        <taxon>Brassicales</taxon>
        <taxon>Brassicaceae</taxon>
        <taxon>Camelineae</taxon>
        <taxon>Camelina</taxon>
    </lineage>
</organism>
<dbReference type="InterPro" id="IPR032675">
    <property type="entry name" value="LRR_dom_sf"/>
</dbReference>
<evidence type="ECO:0000259" key="1">
    <source>
        <dbReference type="PROSITE" id="PS50181"/>
    </source>
</evidence>
<dbReference type="SUPFAM" id="SSF52047">
    <property type="entry name" value="RNI-like"/>
    <property type="match status" value="1"/>
</dbReference>
<dbReference type="Gene3D" id="1.20.1280.50">
    <property type="match status" value="1"/>
</dbReference>
<dbReference type="PANTHER" id="PTHR31900:SF33">
    <property type="entry name" value="PROTEIN WITH RNI-LIKE_FBD-LIKE DOMAIN"/>
    <property type="match status" value="1"/>
</dbReference>
<evidence type="ECO:0000313" key="2">
    <source>
        <dbReference type="Proteomes" id="UP000694864"/>
    </source>
</evidence>
<dbReference type="InterPro" id="IPR036047">
    <property type="entry name" value="F-box-like_dom_sf"/>
</dbReference>
<gene>
    <name evidence="3" type="primary">LOC104703392</name>
</gene>
<dbReference type="InterPro" id="IPR050232">
    <property type="entry name" value="FBL13/AtMIF1-like"/>
</dbReference>
<name>A0ABM0SXV1_CAMSA</name>
<dbReference type="InterPro" id="IPR001810">
    <property type="entry name" value="F-box_dom"/>
</dbReference>
<dbReference type="SUPFAM" id="SSF81383">
    <property type="entry name" value="F-box domain"/>
    <property type="match status" value="1"/>
</dbReference>
<proteinExistence type="predicted"/>
<keyword evidence="2" id="KW-1185">Reference proteome</keyword>